<organism evidence="2 3">
    <name type="scientific">Lachnospira intestinalis</name>
    <dbReference type="NCBI Taxonomy" id="3133158"/>
    <lineage>
        <taxon>Bacteria</taxon>
        <taxon>Bacillati</taxon>
        <taxon>Bacillota</taxon>
        <taxon>Clostridia</taxon>
        <taxon>Lachnospirales</taxon>
        <taxon>Lachnospiraceae</taxon>
        <taxon>Lachnospira</taxon>
    </lineage>
</organism>
<protein>
    <submittedName>
        <fullName evidence="2">LytTR family DNA-binding domain-containing protein</fullName>
    </submittedName>
</protein>
<sequence>MKLFMNKNEKYEEPEVHMFFHKQTKEVEQVEKFVRYLSITIPAKYEDEIYKLYPTDIYYIETIDRRTYLYTASRVYESSENLLSLEKLLEAAGLISFLSMFWLECVVLF</sequence>
<keyword evidence="2" id="KW-0238">DNA-binding</keyword>
<keyword evidence="3" id="KW-1185">Reference proteome</keyword>
<accession>A0ABV1H960</accession>
<proteinExistence type="predicted"/>
<evidence type="ECO:0000259" key="1">
    <source>
        <dbReference type="PROSITE" id="PS50930"/>
    </source>
</evidence>
<dbReference type="PROSITE" id="PS50930">
    <property type="entry name" value="HTH_LYTTR"/>
    <property type="match status" value="1"/>
</dbReference>
<dbReference type="Pfam" id="PF04397">
    <property type="entry name" value="LytTR"/>
    <property type="match status" value="1"/>
</dbReference>
<evidence type="ECO:0000313" key="3">
    <source>
        <dbReference type="Proteomes" id="UP001546774"/>
    </source>
</evidence>
<feature type="domain" description="HTH LytTR-type" evidence="1">
    <location>
        <begin position="41"/>
        <end position="95"/>
    </location>
</feature>
<comment type="caution">
    <text evidence="2">The sequence shown here is derived from an EMBL/GenBank/DDBJ whole genome shotgun (WGS) entry which is preliminary data.</text>
</comment>
<dbReference type="Proteomes" id="UP001546774">
    <property type="component" value="Unassembled WGS sequence"/>
</dbReference>
<dbReference type="Gene3D" id="2.40.50.1020">
    <property type="entry name" value="LytTr DNA-binding domain"/>
    <property type="match status" value="1"/>
</dbReference>
<evidence type="ECO:0000313" key="2">
    <source>
        <dbReference type="EMBL" id="MEQ2556221.1"/>
    </source>
</evidence>
<dbReference type="InterPro" id="IPR007492">
    <property type="entry name" value="LytTR_DNA-bd_dom"/>
</dbReference>
<reference evidence="2" key="1">
    <citation type="submission" date="2024-03" db="EMBL/GenBank/DDBJ databases">
        <title>Human intestinal bacterial collection.</title>
        <authorList>
            <person name="Pauvert C."/>
            <person name="Hitch T.C.A."/>
            <person name="Clavel T."/>
        </authorList>
    </citation>
    <scope>NUCLEOTIDE SEQUENCE [LARGE SCALE GENOMIC DNA]</scope>
    <source>
        <strain evidence="2">CLA-AA-H89B</strain>
    </source>
</reference>
<dbReference type="EMBL" id="JBBMFS010000021">
    <property type="protein sequence ID" value="MEQ2556221.1"/>
    <property type="molecule type" value="Genomic_DNA"/>
</dbReference>
<dbReference type="GO" id="GO:0003677">
    <property type="term" value="F:DNA binding"/>
    <property type="evidence" value="ECO:0007669"/>
    <property type="project" value="UniProtKB-KW"/>
</dbReference>
<name>A0ABV1H960_9FIRM</name>
<gene>
    <name evidence="2" type="ORF">WMO37_14610</name>
</gene>